<dbReference type="GO" id="GO:0000978">
    <property type="term" value="F:RNA polymerase II cis-regulatory region sequence-specific DNA binding"/>
    <property type="evidence" value="ECO:0007669"/>
    <property type="project" value="TreeGrafter"/>
</dbReference>
<feature type="compositionally biased region" description="Basic and acidic residues" evidence="2">
    <location>
        <begin position="139"/>
        <end position="152"/>
    </location>
</feature>
<evidence type="ECO:0000313" key="5">
    <source>
        <dbReference type="EMBL" id="KAG9339012.1"/>
    </source>
</evidence>
<name>A0A8T2NN17_9TELE</name>
<dbReference type="GO" id="GO:0000981">
    <property type="term" value="F:DNA-binding transcription factor activity, RNA polymerase II-specific"/>
    <property type="evidence" value="ECO:0007669"/>
    <property type="project" value="TreeGrafter"/>
</dbReference>
<feature type="compositionally biased region" description="Low complexity" evidence="2">
    <location>
        <begin position="10"/>
        <end position="64"/>
    </location>
</feature>
<dbReference type="EMBL" id="JAFBMS010000060">
    <property type="protein sequence ID" value="KAG9339012.1"/>
    <property type="molecule type" value="Genomic_DNA"/>
</dbReference>
<keyword evidence="1" id="KW-0175">Coiled coil</keyword>
<feature type="domain" description="BZIP" evidence="3">
    <location>
        <begin position="150"/>
        <end position="213"/>
    </location>
</feature>
<dbReference type="PROSITE" id="PS50217">
    <property type="entry name" value="BZIP"/>
    <property type="match status" value="1"/>
</dbReference>
<gene>
    <name evidence="4" type="ORF">JZ751_013867</name>
    <name evidence="5" type="ORF">JZ751_024415</name>
</gene>
<feature type="region of interest" description="Disordered" evidence="2">
    <location>
        <begin position="92"/>
        <end position="168"/>
    </location>
</feature>
<dbReference type="SMART" id="SM00338">
    <property type="entry name" value="BRLZ"/>
    <property type="match status" value="1"/>
</dbReference>
<protein>
    <recommendedName>
        <fullName evidence="3">BZIP domain-containing protein</fullName>
    </recommendedName>
</protein>
<keyword evidence="6" id="KW-1185">Reference proteome</keyword>
<dbReference type="InterPro" id="IPR004827">
    <property type="entry name" value="bZIP"/>
</dbReference>
<dbReference type="EMBL" id="JAFBMS010002213">
    <property type="protein sequence ID" value="KAG9328463.1"/>
    <property type="molecule type" value="Genomic_DNA"/>
</dbReference>
<dbReference type="FunFam" id="1.20.5.170:FF:000006">
    <property type="entry name" value="fos-related antigen 2 isoform X1"/>
    <property type="match status" value="1"/>
</dbReference>
<feature type="compositionally biased region" description="Polar residues" evidence="2">
    <location>
        <begin position="313"/>
        <end position="328"/>
    </location>
</feature>
<feature type="region of interest" description="Disordered" evidence="2">
    <location>
        <begin position="304"/>
        <end position="367"/>
    </location>
</feature>
<dbReference type="PRINTS" id="PR00042">
    <property type="entry name" value="LEUZIPPRFOS"/>
</dbReference>
<feature type="compositionally biased region" description="Low complexity" evidence="2">
    <location>
        <begin position="257"/>
        <end position="267"/>
    </location>
</feature>
<feature type="compositionally biased region" description="Low complexity" evidence="2">
    <location>
        <begin position="329"/>
        <end position="340"/>
    </location>
</feature>
<feature type="region of interest" description="Disordered" evidence="2">
    <location>
        <begin position="218"/>
        <end position="290"/>
    </location>
</feature>
<proteinExistence type="predicted"/>
<evidence type="ECO:0000256" key="2">
    <source>
        <dbReference type="SAM" id="MobiDB-lite"/>
    </source>
</evidence>
<feature type="compositionally biased region" description="Pro residues" evidence="2">
    <location>
        <begin position="101"/>
        <end position="115"/>
    </location>
</feature>
<dbReference type="GO" id="GO:0005634">
    <property type="term" value="C:nucleus"/>
    <property type="evidence" value="ECO:0007669"/>
    <property type="project" value="TreeGrafter"/>
</dbReference>
<comment type="caution">
    <text evidence="5">The sequence shown here is derived from an EMBL/GenBank/DDBJ whole genome shotgun (WGS) entry which is preliminary data.</text>
</comment>
<dbReference type="InterPro" id="IPR046347">
    <property type="entry name" value="bZIP_sf"/>
</dbReference>
<feature type="compositionally biased region" description="Low complexity" evidence="2">
    <location>
        <begin position="221"/>
        <end position="232"/>
    </location>
</feature>
<feature type="coiled-coil region" evidence="1">
    <location>
        <begin position="175"/>
        <end position="209"/>
    </location>
</feature>
<dbReference type="SUPFAM" id="SSF57959">
    <property type="entry name" value="Leucine zipper domain"/>
    <property type="match status" value="1"/>
</dbReference>
<dbReference type="OrthoDB" id="5866312at2759"/>
<dbReference type="PROSITE" id="PS00036">
    <property type="entry name" value="BZIP_BASIC"/>
    <property type="match status" value="1"/>
</dbReference>
<dbReference type="PANTHER" id="PTHR23351">
    <property type="entry name" value="FOS TRANSCRIPTION FACTOR-RELATED"/>
    <property type="match status" value="1"/>
</dbReference>
<sequence>MYRNYGNFSGGSDPSSGAGSPTAGANSGTVDSADSTSQQQQSLPPSHSSSSLSLPQSSLLPPQQKYSLGASAQFVPSLNAITSSQDLQWLVQPSLWSQPGPSAPPLPPPFPPPPAMCRSSPPHLHHPGMGSRVATTTRRRPDEHLTPEELERRRIRRERNKMAAAKCRNRRRVLTDTLQNETDRLESDKAELQKEIAGLEKEKEKLELVLEAHKPICKIQSSDSDSDSSSSGGPSGPAGRGRIKTESPDSTSPPGPSSCKKCPAKPKITLPAPQSPSEPEFLHTPTLASTPSLTPFTASLIFTYPPTAPLDSSHLSPTPPSCSSALGTVQSVPSQKPQQPCSTAHRRSSSSGDQSDHSLNSPTILTL</sequence>
<accession>A0A8T2NN17</accession>
<dbReference type="Pfam" id="PF00170">
    <property type="entry name" value="bZIP_1"/>
    <property type="match status" value="1"/>
</dbReference>
<dbReference type="InterPro" id="IPR000837">
    <property type="entry name" value="AP-1"/>
</dbReference>
<dbReference type="Proteomes" id="UP000824540">
    <property type="component" value="Unassembled WGS sequence"/>
</dbReference>
<feature type="compositionally biased region" description="Low complexity" evidence="2">
    <location>
        <begin position="349"/>
        <end position="361"/>
    </location>
</feature>
<dbReference type="AlphaFoldDB" id="A0A8T2NN17"/>
<dbReference type="Gene3D" id="1.20.5.170">
    <property type="match status" value="1"/>
</dbReference>
<dbReference type="PANTHER" id="PTHR23351:SF25">
    <property type="entry name" value="FOS-RELATED ANTIGEN 2"/>
    <property type="match status" value="1"/>
</dbReference>
<evidence type="ECO:0000256" key="1">
    <source>
        <dbReference type="SAM" id="Coils"/>
    </source>
</evidence>
<feature type="region of interest" description="Disordered" evidence="2">
    <location>
        <begin position="1"/>
        <end position="64"/>
    </location>
</feature>
<evidence type="ECO:0000313" key="4">
    <source>
        <dbReference type="EMBL" id="KAG9328463.1"/>
    </source>
</evidence>
<evidence type="ECO:0000313" key="6">
    <source>
        <dbReference type="Proteomes" id="UP000824540"/>
    </source>
</evidence>
<dbReference type="CDD" id="cd14721">
    <property type="entry name" value="bZIP_Fos"/>
    <property type="match status" value="1"/>
</dbReference>
<organism evidence="5 6">
    <name type="scientific">Albula glossodonta</name>
    <name type="common">roundjaw bonefish</name>
    <dbReference type="NCBI Taxonomy" id="121402"/>
    <lineage>
        <taxon>Eukaryota</taxon>
        <taxon>Metazoa</taxon>
        <taxon>Chordata</taxon>
        <taxon>Craniata</taxon>
        <taxon>Vertebrata</taxon>
        <taxon>Euteleostomi</taxon>
        <taxon>Actinopterygii</taxon>
        <taxon>Neopterygii</taxon>
        <taxon>Teleostei</taxon>
        <taxon>Albuliformes</taxon>
        <taxon>Albulidae</taxon>
        <taxon>Albula</taxon>
    </lineage>
</organism>
<evidence type="ECO:0000259" key="3">
    <source>
        <dbReference type="PROSITE" id="PS50217"/>
    </source>
</evidence>
<reference evidence="5" key="1">
    <citation type="thesis" date="2021" institute="BYU ScholarsArchive" country="Provo, UT, USA">
        <title>Applications of and Algorithms for Genome Assembly and Genomic Analyses with an Emphasis on Marine Teleosts.</title>
        <authorList>
            <person name="Pickett B.D."/>
        </authorList>
    </citation>
    <scope>NUCLEOTIDE SEQUENCE</scope>
    <source>
        <strain evidence="5">HI-2016</strain>
    </source>
</reference>